<evidence type="ECO:0000256" key="3">
    <source>
        <dbReference type="ARBA" id="ARBA00022517"/>
    </source>
</evidence>
<keyword evidence="9" id="KW-1185">Reference proteome</keyword>
<proteinExistence type="inferred from homology"/>
<dbReference type="PANTHER" id="PTHR13457:SF1">
    <property type="entry name" value="HEAT REPEAT-CONTAINING PROTEIN 1"/>
    <property type="match status" value="1"/>
</dbReference>
<dbReference type="GO" id="GO:0045943">
    <property type="term" value="P:positive regulation of transcription by RNA polymerase I"/>
    <property type="evidence" value="ECO:0007669"/>
    <property type="project" value="TreeGrafter"/>
</dbReference>
<comment type="subcellular location">
    <subcellularLocation>
        <location evidence="1 7">Nucleus</location>
        <location evidence="1 7">Nucleolus</location>
    </subcellularLocation>
</comment>
<dbReference type="InterPro" id="IPR040191">
    <property type="entry name" value="UTP10"/>
</dbReference>
<sequence length="2160" mass="244082">MTSLAKQLERLAVPQIQATLADDRQKASLLFEPTEAALIDKETFYALGVNGLEQLINLDNVFMTFEDTLFNKSSITFQRSIQMKEVNDRLDGQIKEFLLRVSPYFLMTPAQKAMEWLIYRYQMHIYNIDELLMCILPYHETKIFTRAIQLIKLDNPASRWHWLSPIQKPGFPLARSTVINHCAKDPSFMTFLCDMIPQYMKVYGKLNTRPIQVVFSFYATTILGALQAQPVTDTILAHMLPYLTRGCKSKCTDYQAATYMILAQLMTVTKVKFSLLEKLMPALTKHIKLELASEVIGTLVVICQTQKVEKLPKKTFKHMCKLPGVLQHLENVSTSSVSDNLIGLFLERLIPAALKGDSLNYSATSSDGESELSQGPPQYASLLLNLLTDLPLSHDVSHKVAKTLLEAYLDKMSEEMGDDESAVNEKFKPLLKAMQSRYPVAMDLTLEEAIKDQEKDYDPKLLREFSMLGSATALHSLMPSCDSGLFLSLKHPTAAVRILAVKHLGQLLKEKQVEIGEDKDSLCSAILDRLQDDQPDVVHAVLQLEQVLFDVCEGQIEELYKVLEDITTKNEQQTKWSQVINLILDLRLNKDTSNVERGTIEKKTLFSVLKFLYMTKLNEANMTRMTLIVKSKFVAQHPLLKNISKDWLKILKSGKDNMNKLISLNQAVVQDMAAAIGQANQKFYQHVDDLCEAGHLQEDNLPLVWLILCILTHPSTNKTQNAFQGSHDQSSAFGLLRKFLERFTKKDMFIEVNSEKQLHVVCTESIASHGHIHFSAVVFLLKQVLKGMGTASTSLKSQTWWDFVDSEENSKYIPCLLELFDILLEWSTVKGNVCKPAFQELIQMYLQTFFPEEDKSQLYKFLSYVWSTNGRWKWCETPGPVSPVFQARALYIGSVIIGTNPKLAWKSHTVLASLLVALSSPEAQIRQGALQCLAEMEKGSPGTASMYPLVKKLVICQEEIIADQTYVKQAVGVLFYNLDPNNQSKQTPKRQKKALERRNALDALLEVVLKQDTPDYIQANLLDVLSVVNGKNVLSQLIPLLDALTQVNNTTLSEYQRASIEQIIQKYTSETVPLLGENKTCLEILLKCLHLSDSFTYGEGCNRRTYPSIQQLVLTQLSKETYAAFPEPSIQQRILSDLIDLWSSCKDADVALHFSKCIKKLSFTAREIAVELRKLESQEVVTSLRHAKKLKRTSNQKEDKEKQQLDGAAWKRVTLILELLQSKKKLLEGELLIPVLFSTLANCLEVETQSLGEYQKQLILSCLHNVCTQLATEGESNVLSLLDTQEFNVSLLVQCIRTSENPQTHHHALLVLSLAAGLFPDHVLHNIMAIFTFMGANTMRQDDTYSFQVIFKTIETVIPALIMANEKRGVESIKLNTVVSGIIQVFTNAYPHIPTHRTLPLFEKLLLTVGPQRFLWSTVLLLVESHISRAAAQPKAAEEQENRKTGELPAEMDFVVKLCCQFDPSIIVESCEKSLKYLRSLPVDKEAATKVATPARLRKNTPAGNRKEQEFVIFDMNNHSSRHFRQFQYIAVNLVIAVLSCEEFIGKVAMLDDTCSIEIEPLYQSLLEENLKFMHRVAQVTDEQSQTPASKFWRILLHKAYDILDKVNSLMPGKVFIQVVSGLMASELPLVRRKAMELLNAKLYCNKDAFTEEQESKLLEMVDQLVFVAKTEETAKGEPSELAINRQTALFSLKMISKVFGEDNPETFKPVLAAVTTLFSKEESNPQLAASALQCLAELCDSMGPHTLPYMGKFMPALLKVLKHQADGSNELLQLSAVTALHKVLFNLHNFISPYLAEVIKRVIAISSAPSKESSAYRVQLQLRLKAVKQRIAAAIPARVLVPTIESCYSNIVDKDVSRVQSLLEILGDHITNLNKEDLKSYHSAIFNFFLVVLDYRVLHTQSESADLDAVEASASEAVMSLVMKLSEASFRPMFFKLYDWATRNDASTERLLTFYRLVDRFADGMKALFNLFAGHIIKNTADLLDKTNCSKTDELLYKDVSKNVQLCGYILDTLHKVCRHDTEGFLNKERFDTLMQPLIDQLENEEIGEDLYEAHVTEHLVPCIAQFAVAIADDSLWKPMNYQICLQTRHSSSKVRFAALRVLQAIGKQLGESYMVLLPETIPFLAELMEDESLQVENLCKEVVGEMEKILGEPLQKYF</sequence>
<dbReference type="OrthoDB" id="6284218at2759"/>
<dbReference type="GO" id="GO:0032040">
    <property type="term" value="C:small-subunit processome"/>
    <property type="evidence" value="ECO:0007669"/>
    <property type="project" value="TreeGrafter"/>
</dbReference>
<dbReference type="Gene3D" id="1.25.10.10">
    <property type="entry name" value="Leucine-rich Repeat Variant"/>
    <property type="match status" value="3"/>
</dbReference>
<gene>
    <name evidence="8" type="ORF">OFUS_LOCUS3377</name>
</gene>
<organism evidence="8 9">
    <name type="scientific">Owenia fusiformis</name>
    <name type="common">Polychaete worm</name>
    <dbReference type="NCBI Taxonomy" id="6347"/>
    <lineage>
        <taxon>Eukaryota</taxon>
        <taxon>Metazoa</taxon>
        <taxon>Spiralia</taxon>
        <taxon>Lophotrochozoa</taxon>
        <taxon>Annelida</taxon>
        <taxon>Polychaeta</taxon>
        <taxon>Sedentaria</taxon>
        <taxon>Canalipalpata</taxon>
        <taxon>Sabellida</taxon>
        <taxon>Oweniida</taxon>
        <taxon>Oweniidae</taxon>
        <taxon>Owenia</taxon>
    </lineage>
</organism>
<dbReference type="PANTHER" id="PTHR13457">
    <property type="entry name" value="BAP28"/>
    <property type="match status" value="1"/>
</dbReference>
<dbReference type="InterPro" id="IPR016024">
    <property type="entry name" value="ARM-type_fold"/>
</dbReference>
<evidence type="ECO:0000313" key="8">
    <source>
        <dbReference type="EMBL" id="CAH1776175.1"/>
    </source>
</evidence>
<dbReference type="Proteomes" id="UP000749559">
    <property type="component" value="Unassembled WGS sequence"/>
</dbReference>
<comment type="similarity">
    <text evidence="2 7">Belongs to the HEATR1/UTP10 family.</text>
</comment>
<name>A0A8J1XR40_OWEFU</name>
<evidence type="ECO:0000313" key="9">
    <source>
        <dbReference type="Proteomes" id="UP000749559"/>
    </source>
</evidence>
<accession>A0A8J1XR40</accession>
<protein>
    <recommendedName>
        <fullName evidence="7">HEAT repeat-containing protein 1</fullName>
    </recommendedName>
</protein>
<dbReference type="InterPro" id="IPR012954">
    <property type="entry name" value="BP28_C_dom"/>
</dbReference>
<dbReference type="InterPro" id="IPR022125">
    <property type="entry name" value="U3snoRNP10_N"/>
</dbReference>
<keyword evidence="4 7" id="KW-0698">rRNA processing</keyword>
<dbReference type="EMBL" id="CAIIXF020000001">
    <property type="protein sequence ID" value="CAH1776175.1"/>
    <property type="molecule type" value="Genomic_DNA"/>
</dbReference>
<dbReference type="Pfam" id="PF12397">
    <property type="entry name" value="U3snoRNP10"/>
    <property type="match status" value="1"/>
</dbReference>
<dbReference type="InterPro" id="IPR056473">
    <property type="entry name" value="HEAT_Utp10/HEAT1"/>
</dbReference>
<dbReference type="GO" id="GO:0000462">
    <property type="term" value="P:maturation of SSU-rRNA from tricistronic rRNA transcript (SSU-rRNA, 5.8S rRNA, LSU-rRNA)"/>
    <property type="evidence" value="ECO:0007669"/>
    <property type="project" value="TreeGrafter"/>
</dbReference>
<dbReference type="GO" id="GO:0030515">
    <property type="term" value="F:snoRNA binding"/>
    <property type="evidence" value="ECO:0007669"/>
    <property type="project" value="TreeGrafter"/>
</dbReference>
<evidence type="ECO:0000256" key="1">
    <source>
        <dbReference type="ARBA" id="ARBA00004604"/>
    </source>
</evidence>
<keyword evidence="5 7" id="KW-0539">Nucleus</keyword>
<dbReference type="Pfam" id="PF08146">
    <property type="entry name" value="BP28CT"/>
    <property type="match status" value="1"/>
</dbReference>
<keyword evidence="6 7" id="KW-0687">Ribonucleoprotein</keyword>
<evidence type="ECO:0000256" key="7">
    <source>
        <dbReference type="RuleBase" id="RU367065"/>
    </source>
</evidence>
<dbReference type="InterPro" id="IPR011989">
    <property type="entry name" value="ARM-like"/>
</dbReference>
<comment type="caution">
    <text evidence="8">The sequence shown here is derived from an EMBL/GenBank/DDBJ whole genome shotgun (WGS) entry which is preliminary data.</text>
</comment>
<evidence type="ECO:0000256" key="6">
    <source>
        <dbReference type="ARBA" id="ARBA00023274"/>
    </source>
</evidence>
<reference evidence="8" key="1">
    <citation type="submission" date="2022-03" db="EMBL/GenBank/DDBJ databases">
        <authorList>
            <person name="Martin C."/>
        </authorList>
    </citation>
    <scope>NUCLEOTIDE SEQUENCE</scope>
</reference>
<dbReference type="Pfam" id="PF23243">
    <property type="entry name" value="HEAT_HEATR1"/>
    <property type="match status" value="1"/>
</dbReference>
<dbReference type="SMART" id="SM01036">
    <property type="entry name" value="BP28CT"/>
    <property type="match status" value="1"/>
</dbReference>
<evidence type="ECO:0000256" key="4">
    <source>
        <dbReference type="ARBA" id="ARBA00022552"/>
    </source>
</evidence>
<dbReference type="GO" id="GO:0030686">
    <property type="term" value="C:90S preribosome"/>
    <property type="evidence" value="ECO:0007669"/>
    <property type="project" value="TreeGrafter"/>
</dbReference>
<dbReference type="GO" id="GO:0034455">
    <property type="term" value="C:t-UTP complex"/>
    <property type="evidence" value="ECO:0007669"/>
    <property type="project" value="TreeGrafter"/>
</dbReference>
<dbReference type="SUPFAM" id="SSF48371">
    <property type="entry name" value="ARM repeat"/>
    <property type="match status" value="2"/>
</dbReference>
<evidence type="ECO:0000256" key="5">
    <source>
        <dbReference type="ARBA" id="ARBA00023242"/>
    </source>
</evidence>
<keyword evidence="3 7" id="KW-0690">Ribosome biogenesis</keyword>
<comment type="function">
    <text evidence="7">Involved in nucleolar processing of pre-18S ribosomal RNA.</text>
</comment>
<evidence type="ECO:0000256" key="2">
    <source>
        <dbReference type="ARBA" id="ARBA00010559"/>
    </source>
</evidence>